<dbReference type="EMBL" id="JBDODL010000131">
    <property type="protein sequence ID" value="MES1918814.1"/>
    <property type="molecule type" value="Genomic_DNA"/>
</dbReference>
<gene>
    <name evidence="1" type="ORF">MHBO_000717</name>
</gene>
<accession>A0ABV2AGK7</accession>
<keyword evidence="2" id="KW-1185">Reference proteome</keyword>
<evidence type="ECO:0000313" key="2">
    <source>
        <dbReference type="Proteomes" id="UP001439008"/>
    </source>
</evidence>
<protein>
    <submittedName>
        <fullName evidence="1">Uncharacterized protein</fullName>
    </submittedName>
</protein>
<evidence type="ECO:0000313" key="1">
    <source>
        <dbReference type="EMBL" id="MES1918814.1"/>
    </source>
</evidence>
<proteinExistence type="predicted"/>
<reference evidence="1 2" key="1">
    <citation type="journal article" date="2024" name="BMC Biol.">
        <title>Comparative genomics of Ascetosporea gives new insight into the evolutionary basis for animal parasitism in Rhizaria.</title>
        <authorList>
            <person name="Hiltunen Thoren M."/>
            <person name="Onut-Brannstrom I."/>
            <person name="Alfjorden A."/>
            <person name="Peckova H."/>
            <person name="Swords F."/>
            <person name="Hooper C."/>
            <person name="Holzer A.S."/>
            <person name="Bass D."/>
            <person name="Burki F."/>
        </authorList>
    </citation>
    <scope>NUCLEOTIDE SEQUENCE [LARGE SCALE GENOMIC DNA]</scope>
    <source>
        <strain evidence="1">20-A016</strain>
    </source>
</reference>
<comment type="caution">
    <text evidence="1">The sequence shown here is derived from an EMBL/GenBank/DDBJ whole genome shotgun (WGS) entry which is preliminary data.</text>
</comment>
<sequence>MENFGLYLFEPIDCADIFEGQNSNLLITALAFTVDPNNHQMNVIRSLENLNKVLKVEAIENLRTQIDSSGLSEYLLRNDCFWSQKRSSAMEKHTMQFSTMVLKNEVAFICRGDVTKIPYLNQNECLISQVRIPGLGKLNLLVDPLSFPIKVSPGIVLFAEKTGNFNIYYWYSKKYYY</sequence>
<dbReference type="Proteomes" id="UP001439008">
    <property type="component" value="Unassembled WGS sequence"/>
</dbReference>
<name>A0ABV2AGK7_9EUKA</name>
<organism evidence="1 2">
    <name type="scientific">Bonamia ostreae</name>
    <dbReference type="NCBI Taxonomy" id="126728"/>
    <lineage>
        <taxon>Eukaryota</taxon>
        <taxon>Sar</taxon>
        <taxon>Rhizaria</taxon>
        <taxon>Endomyxa</taxon>
        <taxon>Ascetosporea</taxon>
        <taxon>Haplosporida</taxon>
        <taxon>Bonamia</taxon>
    </lineage>
</organism>